<feature type="domain" description="Glycosyltransferase 2-like" evidence="1">
    <location>
        <begin position="11"/>
        <end position="136"/>
    </location>
</feature>
<reference evidence="2" key="1">
    <citation type="submission" date="2021-03" db="EMBL/GenBank/DDBJ databases">
        <authorList>
            <person name="So Y."/>
        </authorList>
    </citation>
    <scope>NUCLEOTIDE SEQUENCE</scope>
    <source>
        <strain evidence="2">SG15</strain>
    </source>
</reference>
<accession>A0A940MVM0</accession>
<evidence type="ECO:0000313" key="3">
    <source>
        <dbReference type="Proteomes" id="UP000677537"/>
    </source>
</evidence>
<dbReference type="SUPFAM" id="SSF53448">
    <property type="entry name" value="Nucleotide-diphospho-sugar transferases"/>
    <property type="match status" value="1"/>
</dbReference>
<dbReference type="Pfam" id="PF00535">
    <property type="entry name" value="Glycos_transf_2"/>
    <property type="match status" value="1"/>
</dbReference>
<dbReference type="InterPro" id="IPR050834">
    <property type="entry name" value="Glycosyltransf_2"/>
</dbReference>
<sequence>MIGDHGGLTISAIIPVHNGAALVGEAIRSVRAQRPPVHELIVVDDGSEDGTAAAVRQTDPEVRLLRQARRGPAGARNHGAAVANGDLLAFLDHDDLWPPGRNAALLAGLAADPSAGMVCGRLRIEEMPGAVPDPRLRMADGAQVPFLLGSALIRLPTWHALGGLRAVHDRAEDLDFYLRLREAEVPVAMVDAPALTYRMHGGNRSRAALGPAAMLAAMRAAVLRRQGAPT</sequence>
<name>A0A940MVM0_9PROT</name>
<evidence type="ECO:0000259" key="1">
    <source>
        <dbReference type="Pfam" id="PF00535"/>
    </source>
</evidence>
<dbReference type="CDD" id="cd00761">
    <property type="entry name" value="Glyco_tranf_GTA_type"/>
    <property type="match status" value="1"/>
</dbReference>
<dbReference type="EMBL" id="JAGIZA010000013">
    <property type="protein sequence ID" value="MBP0495018.1"/>
    <property type="molecule type" value="Genomic_DNA"/>
</dbReference>
<dbReference type="AlphaFoldDB" id="A0A940MVM0"/>
<dbReference type="PANTHER" id="PTHR43685:SF2">
    <property type="entry name" value="GLYCOSYLTRANSFERASE 2-LIKE DOMAIN-CONTAINING PROTEIN"/>
    <property type="match status" value="1"/>
</dbReference>
<dbReference type="Gene3D" id="3.90.550.10">
    <property type="entry name" value="Spore Coat Polysaccharide Biosynthesis Protein SpsA, Chain A"/>
    <property type="match status" value="1"/>
</dbReference>
<evidence type="ECO:0000313" key="2">
    <source>
        <dbReference type="EMBL" id="MBP0495018.1"/>
    </source>
</evidence>
<protein>
    <submittedName>
        <fullName evidence="2">Glycosyltransferase family 2 protein</fullName>
    </submittedName>
</protein>
<organism evidence="2 3">
    <name type="scientific">Roseomonas indoligenes</name>
    <dbReference type="NCBI Taxonomy" id="2820811"/>
    <lineage>
        <taxon>Bacteria</taxon>
        <taxon>Pseudomonadati</taxon>
        <taxon>Pseudomonadota</taxon>
        <taxon>Alphaproteobacteria</taxon>
        <taxon>Acetobacterales</taxon>
        <taxon>Roseomonadaceae</taxon>
        <taxon>Roseomonas</taxon>
    </lineage>
</organism>
<keyword evidence="3" id="KW-1185">Reference proteome</keyword>
<gene>
    <name evidence="2" type="ORF">J5Y10_19705</name>
</gene>
<proteinExistence type="predicted"/>
<dbReference type="PANTHER" id="PTHR43685">
    <property type="entry name" value="GLYCOSYLTRANSFERASE"/>
    <property type="match status" value="1"/>
</dbReference>
<dbReference type="Proteomes" id="UP000677537">
    <property type="component" value="Unassembled WGS sequence"/>
</dbReference>
<dbReference type="InterPro" id="IPR001173">
    <property type="entry name" value="Glyco_trans_2-like"/>
</dbReference>
<dbReference type="InterPro" id="IPR029044">
    <property type="entry name" value="Nucleotide-diphossugar_trans"/>
</dbReference>
<comment type="caution">
    <text evidence="2">The sequence shown here is derived from an EMBL/GenBank/DDBJ whole genome shotgun (WGS) entry which is preliminary data.</text>
</comment>
<dbReference type="RefSeq" id="WP_209375815.1">
    <property type="nucleotide sequence ID" value="NZ_JAGIZA010000013.1"/>
</dbReference>